<keyword evidence="3" id="KW-1185">Reference proteome</keyword>
<evidence type="ECO:0000313" key="2">
    <source>
        <dbReference type="EMBL" id="KAJ8769837.1"/>
    </source>
</evidence>
<sequence>MDSATATLSRPSVARLQVEVDLLKEIPPQIWIGLGDNKGFWQYFEADGIIPSYCSYCSHVGHSKSVCTVKHPELKALDTKDDTTALLAKASRKGAVCQAYRVVQNIPTPLDNPTTDDGPSRAKETPTSDEGINTHIGEPSGGVNPSSQRRRRCVPCSSEEWN</sequence>
<feature type="compositionally biased region" description="Polar residues" evidence="1">
    <location>
        <begin position="107"/>
        <end position="117"/>
    </location>
</feature>
<organism evidence="2 3">
    <name type="scientific">Erythroxylum novogranatense</name>
    <dbReference type="NCBI Taxonomy" id="1862640"/>
    <lineage>
        <taxon>Eukaryota</taxon>
        <taxon>Viridiplantae</taxon>
        <taxon>Streptophyta</taxon>
        <taxon>Embryophyta</taxon>
        <taxon>Tracheophyta</taxon>
        <taxon>Spermatophyta</taxon>
        <taxon>Magnoliopsida</taxon>
        <taxon>eudicotyledons</taxon>
        <taxon>Gunneridae</taxon>
        <taxon>Pentapetalae</taxon>
        <taxon>rosids</taxon>
        <taxon>fabids</taxon>
        <taxon>Malpighiales</taxon>
        <taxon>Erythroxylaceae</taxon>
        <taxon>Erythroxylum</taxon>
    </lineage>
</organism>
<dbReference type="Proteomes" id="UP001159364">
    <property type="component" value="Linkage Group LG03"/>
</dbReference>
<dbReference type="PANTHER" id="PTHR31286:SF165">
    <property type="entry name" value="DUF4283 DOMAIN-CONTAINING PROTEIN"/>
    <property type="match status" value="1"/>
</dbReference>
<feature type="region of interest" description="Disordered" evidence="1">
    <location>
        <begin position="107"/>
        <end position="162"/>
    </location>
</feature>
<proteinExistence type="predicted"/>
<dbReference type="EMBL" id="JAIWQS010000003">
    <property type="protein sequence ID" value="KAJ8769837.1"/>
    <property type="molecule type" value="Genomic_DNA"/>
</dbReference>
<dbReference type="InterPro" id="IPR040256">
    <property type="entry name" value="At4g02000-like"/>
</dbReference>
<evidence type="ECO:0000313" key="3">
    <source>
        <dbReference type="Proteomes" id="UP001159364"/>
    </source>
</evidence>
<comment type="caution">
    <text evidence="2">The sequence shown here is derived from an EMBL/GenBank/DDBJ whole genome shotgun (WGS) entry which is preliminary data.</text>
</comment>
<dbReference type="AlphaFoldDB" id="A0AAV8TS56"/>
<reference evidence="2 3" key="1">
    <citation type="submission" date="2021-09" db="EMBL/GenBank/DDBJ databases">
        <title>Genomic insights and catalytic innovation underlie evolution of tropane alkaloids biosynthesis.</title>
        <authorList>
            <person name="Wang Y.-J."/>
            <person name="Tian T."/>
            <person name="Huang J.-P."/>
            <person name="Huang S.-X."/>
        </authorList>
    </citation>
    <scope>NUCLEOTIDE SEQUENCE [LARGE SCALE GENOMIC DNA]</scope>
    <source>
        <strain evidence="2">KIB-2018</strain>
        <tissue evidence="2">Leaf</tissue>
    </source>
</reference>
<accession>A0AAV8TS56</accession>
<protein>
    <submittedName>
        <fullName evidence="2">Uncharacterized protein</fullName>
    </submittedName>
</protein>
<dbReference type="PANTHER" id="PTHR31286">
    <property type="entry name" value="GLYCINE-RICH CELL WALL STRUCTURAL PROTEIN 1.8-LIKE"/>
    <property type="match status" value="1"/>
</dbReference>
<gene>
    <name evidence="2" type="ORF">K2173_008881</name>
</gene>
<evidence type="ECO:0000256" key="1">
    <source>
        <dbReference type="SAM" id="MobiDB-lite"/>
    </source>
</evidence>
<name>A0AAV8TS56_9ROSI</name>